<dbReference type="NCBIfam" id="TIGR00516">
    <property type="entry name" value="acpS"/>
    <property type="match status" value="1"/>
</dbReference>
<gene>
    <name evidence="9" type="primary">acpS_7</name>
    <name evidence="9" type="ORF">SDC9_32483</name>
</gene>
<keyword evidence="5" id="KW-0460">Magnesium</keyword>
<evidence type="ECO:0000256" key="6">
    <source>
        <dbReference type="ARBA" id="ARBA00023098"/>
    </source>
</evidence>
<evidence type="ECO:0000256" key="2">
    <source>
        <dbReference type="ARBA" id="ARBA00022679"/>
    </source>
</evidence>
<protein>
    <submittedName>
        <fullName evidence="9">Holo-[acyl-carrier-protein] synthase</fullName>
        <ecNumber evidence="9">2.7.8.7</ecNumber>
    </submittedName>
</protein>
<dbReference type="InterPro" id="IPR037143">
    <property type="entry name" value="4-PPantetheinyl_Trfase_dom_sf"/>
</dbReference>
<keyword evidence="7" id="KW-0275">Fatty acid biosynthesis</keyword>
<keyword evidence="2 9" id="KW-0808">Transferase</keyword>
<dbReference type="InterPro" id="IPR008278">
    <property type="entry name" value="4-PPantetheinyl_Trfase_dom"/>
</dbReference>
<evidence type="ECO:0000256" key="7">
    <source>
        <dbReference type="ARBA" id="ARBA00023160"/>
    </source>
</evidence>
<organism evidence="9">
    <name type="scientific">bioreactor metagenome</name>
    <dbReference type="NCBI Taxonomy" id="1076179"/>
    <lineage>
        <taxon>unclassified sequences</taxon>
        <taxon>metagenomes</taxon>
        <taxon>ecological metagenomes</taxon>
    </lineage>
</organism>
<dbReference type="InterPro" id="IPR004568">
    <property type="entry name" value="Ppantetheine-prot_Trfase_dom"/>
</dbReference>
<evidence type="ECO:0000256" key="1">
    <source>
        <dbReference type="ARBA" id="ARBA00022516"/>
    </source>
</evidence>
<dbReference type="AlphaFoldDB" id="A0A644V5N0"/>
<keyword evidence="1" id="KW-0444">Lipid biosynthesis</keyword>
<dbReference type="Gene3D" id="3.90.470.20">
    <property type="entry name" value="4'-phosphopantetheinyl transferase domain"/>
    <property type="match status" value="1"/>
</dbReference>
<keyword evidence="4" id="KW-0276">Fatty acid metabolism</keyword>
<evidence type="ECO:0000256" key="5">
    <source>
        <dbReference type="ARBA" id="ARBA00022842"/>
    </source>
</evidence>
<evidence type="ECO:0000259" key="8">
    <source>
        <dbReference type="Pfam" id="PF01648"/>
    </source>
</evidence>
<dbReference type="InterPro" id="IPR002582">
    <property type="entry name" value="ACPS"/>
</dbReference>
<sequence length="125" mass="13719">MIIGIGCDIIEVSRIEKALGKQKFTEKVFTEREIKYCFARGVHQSQSYAARYAAKEAVAKALGSGFRGGSLQEIEVINNSMGKPEIKLSGKFQTLAKEKGCTNIHLSLSHVKEMAMAQVVLEGKL</sequence>
<comment type="caution">
    <text evidence="9">The sequence shown here is derived from an EMBL/GenBank/DDBJ whole genome shotgun (WGS) entry which is preliminary data.</text>
</comment>
<feature type="domain" description="4'-phosphopantetheinyl transferase" evidence="8">
    <location>
        <begin position="4"/>
        <end position="96"/>
    </location>
</feature>
<dbReference type="Pfam" id="PF01648">
    <property type="entry name" value="ACPS"/>
    <property type="match status" value="1"/>
</dbReference>
<dbReference type="NCBIfam" id="NF000832">
    <property type="entry name" value="PRK00070.3-2"/>
    <property type="match status" value="1"/>
</dbReference>
<evidence type="ECO:0000256" key="3">
    <source>
        <dbReference type="ARBA" id="ARBA00022723"/>
    </source>
</evidence>
<dbReference type="SUPFAM" id="SSF56214">
    <property type="entry name" value="4'-phosphopantetheinyl transferase"/>
    <property type="match status" value="1"/>
</dbReference>
<evidence type="ECO:0000256" key="4">
    <source>
        <dbReference type="ARBA" id="ARBA00022832"/>
    </source>
</evidence>
<reference evidence="9" key="1">
    <citation type="submission" date="2019-08" db="EMBL/GenBank/DDBJ databases">
        <authorList>
            <person name="Kucharzyk K."/>
            <person name="Murdoch R.W."/>
            <person name="Higgins S."/>
            <person name="Loffler F."/>
        </authorList>
    </citation>
    <scope>NUCLEOTIDE SEQUENCE</scope>
</reference>
<keyword evidence="6" id="KW-0443">Lipid metabolism</keyword>
<dbReference type="EC" id="2.7.8.7" evidence="9"/>
<name>A0A644V5N0_9ZZZZ</name>
<accession>A0A644V5N0</accession>
<dbReference type="HAMAP" id="MF_00101">
    <property type="entry name" value="AcpS"/>
    <property type="match status" value="1"/>
</dbReference>
<proteinExistence type="inferred from homology"/>
<dbReference type="NCBIfam" id="TIGR00556">
    <property type="entry name" value="pantethn_trn"/>
    <property type="match status" value="1"/>
</dbReference>
<dbReference type="GO" id="GO:0008897">
    <property type="term" value="F:holo-[acyl-carrier-protein] synthase activity"/>
    <property type="evidence" value="ECO:0007669"/>
    <property type="project" value="UniProtKB-EC"/>
</dbReference>
<evidence type="ECO:0000313" key="9">
    <source>
        <dbReference type="EMBL" id="MPL86501.1"/>
    </source>
</evidence>
<dbReference type="GO" id="GO:0000287">
    <property type="term" value="F:magnesium ion binding"/>
    <property type="evidence" value="ECO:0007669"/>
    <property type="project" value="InterPro"/>
</dbReference>
<keyword evidence="3" id="KW-0479">Metal-binding</keyword>
<dbReference type="GO" id="GO:0006633">
    <property type="term" value="P:fatty acid biosynthetic process"/>
    <property type="evidence" value="ECO:0007669"/>
    <property type="project" value="UniProtKB-KW"/>
</dbReference>
<dbReference type="EMBL" id="VSSQ01000223">
    <property type="protein sequence ID" value="MPL86501.1"/>
    <property type="molecule type" value="Genomic_DNA"/>
</dbReference>